<gene>
    <name evidence="1" type="ORF">LCGC14_1565030</name>
</gene>
<organism evidence="1">
    <name type="scientific">marine sediment metagenome</name>
    <dbReference type="NCBI Taxonomy" id="412755"/>
    <lineage>
        <taxon>unclassified sequences</taxon>
        <taxon>metagenomes</taxon>
        <taxon>ecological metagenomes</taxon>
    </lineage>
</organism>
<dbReference type="EMBL" id="LAZR01012130">
    <property type="protein sequence ID" value="KKM34782.1"/>
    <property type="molecule type" value="Genomic_DNA"/>
</dbReference>
<protein>
    <recommendedName>
        <fullName evidence="2">N-acetyltransferase domain-containing protein</fullName>
    </recommendedName>
</protein>
<comment type="caution">
    <text evidence="1">The sequence shown here is derived from an EMBL/GenBank/DDBJ whole genome shotgun (WGS) entry which is preliminary data.</text>
</comment>
<sequence>RVDMYVDCSLPKAVRFGEALGFELEGRLKAFGPNGEDFFILGRVY</sequence>
<evidence type="ECO:0008006" key="2">
    <source>
        <dbReference type="Google" id="ProtNLM"/>
    </source>
</evidence>
<dbReference type="AlphaFoldDB" id="A0A0F9ILB1"/>
<feature type="non-terminal residue" evidence="1">
    <location>
        <position position="1"/>
    </location>
</feature>
<proteinExistence type="predicted"/>
<name>A0A0F9ILB1_9ZZZZ</name>
<accession>A0A0F9ILB1</accession>
<reference evidence="1" key="1">
    <citation type="journal article" date="2015" name="Nature">
        <title>Complex archaea that bridge the gap between prokaryotes and eukaryotes.</title>
        <authorList>
            <person name="Spang A."/>
            <person name="Saw J.H."/>
            <person name="Jorgensen S.L."/>
            <person name="Zaremba-Niedzwiedzka K."/>
            <person name="Martijn J."/>
            <person name="Lind A.E."/>
            <person name="van Eijk R."/>
            <person name="Schleper C."/>
            <person name="Guy L."/>
            <person name="Ettema T.J."/>
        </authorList>
    </citation>
    <scope>NUCLEOTIDE SEQUENCE</scope>
</reference>
<evidence type="ECO:0000313" key="1">
    <source>
        <dbReference type="EMBL" id="KKM34782.1"/>
    </source>
</evidence>